<feature type="domain" description="ZAD" evidence="8">
    <location>
        <begin position="39"/>
        <end position="112"/>
    </location>
</feature>
<keyword evidence="10" id="KW-1185">Reference proteome</keyword>
<dbReference type="PROSITE" id="PS51915">
    <property type="entry name" value="ZAD"/>
    <property type="match status" value="1"/>
</dbReference>
<dbReference type="EMBL" id="JBEUOH010000006">
    <property type="protein sequence ID" value="KAL0893191.1"/>
    <property type="molecule type" value="Genomic_DNA"/>
</dbReference>
<dbReference type="InterPro" id="IPR013087">
    <property type="entry name" value="Znf_C2H2_type"/>
</dbReference>
<reference evidence="9 10" key="1">
    <citation type="submission" date="2024-06" db="EMBL/GenBank/DDBJ databases">
        <title>A chromosome-level genome assembly of beet webworm, Loxostege sticticalis.</title>
        <authorList>
            <person name="Zhang Y."/>
        </authorList>
    </citation>
    <scope>NUCLEOTIDE SEQUENCE [LARGE SCALE GENOMIC DNA]</scope>
    <source>
        <strain evidence="9">AQ026</strain>
        <tissue evidence="9">Whole body</tissue>
    </source>
</reference>
<gene>
    <name evidence="9" type="ORF">ABMA27_014805</name>
</gene>
<dbReference type="Pfam" id="PF00096">
    <property type="entry name" value="zf-C2H2"/>
    <property type="match status" value="3"/>
</dbReference>
<dbReference type="InterPro" id="IPR012934">
    <property type="entry name" value="Znf_AD"/>
</dbReference>
<sequence length="367" mass="42335">MSSLLLIKSMLLANALKKSHKKKKRKVKKSPCDKKVNGNLCRICNDERGDIHIFNNTGHLDIPKEIKNFSGVVINKMENYSNHICQSCIDLLNGCILFRDMCQKSNERMTEISIKKEYTSYKKDKTYNADSDDSYNIPTPSFSEENTEIWDCSTCTKEFGNMTAYNRHLPKCTAKAKSQGAKPKEEVNKKTFLCDICGKTACSNASLQSHMGTHENNVFPYKCEQCPYQGRTIDLLKVHKRSHLADKPYKCSQCPKSTTTASNLSKHMRHVHSNARPYKCSYCDKAFSYLHDMKRHVKDIHLRQGTVECNICYKKFNTKKILQGHRWKIHKIKGERSGRLPSYLQCQMGRPNENVNRCEQMYEAVME</sequence>
<feature type="binding site" evidence="6">
    <location>
        <position position="44"/>
    </location>
    <ligand>
        <name>Zn(2+)</name>
        <dbReference type="ChEBI" id="CHEBI:29105"/>
    </ligand>
</feature>
<evidence type="ECO:0000256" key="6">
    <source>
        <dbReference type="PROSITE-ProRule" id="PRU01263"/>
    </source>
</evidence>
<evidence type="ECO:0000256" key="5">
    <source>
        <dbReference type="PROSITE-ProRule" id="PRU00042"/>
    </source>
</evidence>
<feature type="domain" description="C2H2-type" evidence="7">
    <location>
        <begin position="192"/>
        <end position="219"/>
    </location>
</feature>
<evidence type="ECO:0000256" key="1">
    <source>
        <dbReference type="ARBA" id="ARBA00022723"/>
    </source>
</evidence>
<dbReference type="PROSITE" id="PS00028">
    <property type="entry name" value="ZINC_FINGER_C2H2_1"/>
    <property type="match status" value="2"/>
</dbReference>
<dbReference type="PANTHER" id="PTHR24379:SF121">
    <property type="entry name" value="C2H2-TYPE DOMAIN-CONTAINING PROTEIN"/>
    <property type="match status" value="1"/>
</dbReference>
<feature type="binding site" evidence="6">
    <location>
        <position position="85"/>
    </location>
    <ligand>
        <name>Zn(2+)</name>
        <dbReference type="ChEBI" id="CHEBI:29105"/>
    </ligand>
</feature>
<feature type="binding site" evidence="6">
    <location>
        <position position="41"/>
    </location>
    <ligand>
        <name>Zn(2+)</name>
        <dbReference type="ChEBI" id="CHEBI:29105"/>
    </ligand>
</feature>
<proteinExistence type="predicted"/>
<feature type="domain" description="C2H2-type" evidence="7">
    <location>
        <begin position="249"/>
        <end position="277"/>
    </location>
</feature>
<dbReference type="SMART" id="SM00355">
    <property type="entry name" value="ZnF_C2H2"/>
    <property type="match status" value="6"/>
</dbReference>
<keyword evidence="2" id="KW-0677">Repeat</keyword>
<evidence type="ECO:0000259" key="8">
    <source>
        <dbReference type="PROSITE" id="PS51915"/>
    </source>
</evidence>
<keyword evidence="4 6" id="KW-0862">Zinc</keyword>
<feature type="domain" description="C2H2-type" evidence="7">
    <location>
        <begin position="221"/>
        <end position="248"/>
    </location>
</feature>
<name>A0ABR3IAA1_LOXSC</name>
<evidence type="ECO:0000256" key="2">
    <source>
        <dbReference type="ARBA" id="ARBA00022737"/>
    </source>
</evidence>
<dbReference type="Gene3D" id="3.40.1800.20">
    <property type="match status" value="1"/>
</dbReference>
<dbReference type="Proteomes" id="UP001549920">
    <property type="component" value="Unassembled WGS sequence"/>
</dbReference>
<keyword evidence="1 6" id="KW-0479">Metal-binding</keyword>
<evidence type="ECO:0000256" key="4">
    <source>
        <dbReference type="ARBA" id="ARBA00022833"/>
    </source>
</evidence>
<dbReference type="PANTHER" id="PTHR24379">
    <property type="entry name" value="KRAB AND ZINC FINGER DOMAIN-CONTAINING"/>
    <property type="match status" value="1"/>
</dbReference>
<organism evidence="9 10">
    <name type="scientific">Loxostege sticticalis</name>
    <name type="common">Beet webworm moth</name>
    <dbReference type="NCBI Taxonomy" id="481309"/>
    <lineage>
        <taxon>Eukaryota</taxon>
        <taxon>Metazoa</taxon>
        <taxon>Ecdysozoa</taxon>
        <taxon>Arthropoda</taxon>
        <taxon>Hexapoda</taxon>
        <taxon>Insecta</taxon>
        <taxon>Pterygota</taxon>
        <taxon>Neoptera</taxon>
        <taxon>Endopterygota</taxon>
        <taxon>Lepidoptera</taxon>
        <taxon>Glossata</taxon>
        <taxon>Ditrysia</taxon>
        <taxon>Pyraloidea</taxon>
        <taxon>Crambidae</taxon>
        <taxon>Pyraustinae</taxon>
        <taxon>Loxostege</taxon>
    </lineage>
</organism>
<dbReference type="Gene3D" id="3.30.160.60">
    <property type="entry name" value="Classic Zinc Finger"/>
    <property type="match status" value="3"/>
</dbReference>
<dbReference type="InterPro" id="IPR036236">
    <property type="entry name" value="Znf_C2H2_sf"/>
</dbReference>
<protein>
    <submittedName>
        <fullName evidence="9">Uncharacterized protein</fullName>
    </submittedName>
</protein>
<evidence type="ECO:0000259" key="7">
    <source>
        <dbReference type="PROSITE" id="PS50157"/>
    </source>
</evidence>
<dbReference type="SMART" id="SM00868">
    <property type="entry name" value="zf-AD"/>
    <property type="match status" value="1"/>
</dbReference>
<accession>A0ABR3IAA1</accession>
<dbReference type="PROSITE" id="PS50157">
    <property type="entry name" value="ZINC_FINGER_C2H2_2"/>
    <property type="match status" value="4"/>
</dbReference>
<evidence type="ECO:0000256" key="3">
    <source>
        <dbReference type="ARBA" id="ARBA00022771"/>
    </source>
</evidence>
<feature type="domain" description="C2H2-type" evidence="7">
    <location>
        <begin position="278"/>
        <end position="306"/>
    </location>
</feature>
<keyword evidence="3 5" id="KW-0863">Zinc-finger</keyword>
<feature type="binding site" evidence="6">
    <location>
        <position position="88"/>
    </location>
    <ligand>
        <name>Zn(2+)</name>
        <dbReference type="ChEBI" id="CHEBI:29105"/>
    </ligand>
</feature>
<comment type="caution">
    <text evidence="9">The sequence shown here is derived from an EMBL/GenBank/DDBJ whole genome shotgun (WGS) entry which is preliminary data.</text>
</comment>
<dbReference type="SUPFAM" id="SSF57716">
    <property type="entry name" value="Glucocorticoid receptor-like (DNA-binding domain)"/>
    <property type="match status" value="1"/>
</dbReference>
<evidence type="ECO:0000313" key="9">
    <source>
        <dbReference type="EMBL" id="KAL0893191.1"/>
    </source>
</evidence>
<evidence type="ECO:0000313" key="10">
    <source>
        <dbReference type="Proteomes" id="UP001549920"/>
    </source>
</evidence>
<dbReference type="Pfam" id="PF07776">
    <property type="entry name" value="zf-AD"/>
    <property type="match status" value="1"/>
</dbReference>
<dbReference type="SUPFAM" id="SSF57667">
    <property type="entry name" value="beta-beta-alpha zinc fingers"/>
    <property type="match status" value="3"/>
</dbReference>